<keyword evidence="1" id="KW-0812">Transmembrane</keyword>
<dbReference type="Proteomes" id="UP000092574">
    <property type="component" value="Chromosome"/>
</dbReference>
<evidence type="ECO:0000313" key="2">
    <source>
        <dbReference type="EMBL" id="ANU74832.1"/>
    </source>
</evidence>
<reference evidence="2" key="1">
    <citation type="submission" date="2017-04" db="EMBL/GenBank/DDBJ databases">
        <title>Complete Genome Sequences of Twelve Strains of a Stable Defined Moderately Diverse Mouse Microbiota 2 (sDMDMm2).</title>
        <authorList>
            <person name="Uchimura Y."/>
            <person name="Wyss M."/>
            <person name="Brugiroux S."/>
            <person name="Limenitakis J.P."/>
            <person name="Stecher B."/>
            <person name="McCoy K.D."/>
            <person name="Macpherson A.J."/>
        </authorList>
    </citation>
    <scope>NUCLEOTIDE SEQUENCE</scope>
    <source>
        <strain evidence="2">YL58</strain>
    </source>
</reference>
<keyword evidence="1" id="KW-0472">Membrane</keyword>
<dbReference type="AlphaFoldDB" id="A0A1C7I9D8"/>
<gene>
    <name evidence="2" type="ORF">A4V09_03090</name>
</gene>
<dbReference type="EMBL" id="CP015405">
    <property type="protein sequence ID" value="ANU74832.1"/>
    <property type="molecule type" value="Genomic_DNA"/>
</dbReference>
<dbReference type="STRING" id="1796616.A4V09_03090"/>
<evidence type="ECO:0000256" key="1">
    <source>
        <dbReference type="SAM" id="Phobius"/>
    </source>
</evidence>
<evidence type="ECO:0000313" key="3">
    <source>
        <dbReference type="Proteomes" id="UP000092574"/>
    </source>
</evidence>
<feature type="transmembrane region" description="Helical" evidence="1">
    <location>
        <begin position="27"/>
        <end position="49"/>
    </location>
</feature>
<keyword evidence="3" id="KW-1185">Reference proteome</keyword>
<keyword evidence="1" id="KW-1133">Transmembrane helix</keyword>
<dbReference type="KEGG" id="byl:A4V09_03090"/>
<accession>A0A1C7I9D8</accession>
<name>A0A1C7I9D8_9FIRM</name>
<proteinExistence type="predicted"/>
<sequence length="68" mass="7625">MIYNQYGAASDDQIVILSPFIKNSGRWLFLSAAQVLFSDSFLCIINCIAKWLRGTFHAAELQGAKEKN</sequence>
<organism evidence="2 3">
    <name type="scientific">Blautia pseudococcoides</name>
    <dbReference type="NCBI Taxonomy" id="1796616"/>
    <lineage>
        <taxon>Bacteria</taxon>
        <taxon>Bacillati</taxon>
        <taxon>Bacillota</taxon>
        <taxon>Clostridia</taxon>
        <taxon>Lachnospirales</taxon>
        <taxon>Lachnospiraceae</taxon>
        <taxon>Blautia</taxon>
    </lineage>
</organism>
<protein>
    <submittedName>
        <fullName evidence="2">Uncharacterized protein</fullName>
    </submittedName>
</protein>